<sequence length="396" mass="42805">MTAEGSGVRGRIAIVSASVGAGHDGAARELAERLEAEGYEVQRHDFLDLLPGWLGRALPRAYEKQLSAVPWTWDWLLGFLQLFPLAARAVTGMFAFAARRSWGVLPADVQCVVSTYPLASHALGRLKRKGRLDAPIVTYLTDMSVHRLWVAKDAEVHLALHPVAAEQAERLNARNVTIVAPAVGPVFRPARNEAERVAARRKFGLPEIGRYALVVAGSWGAGEVEEAAREIALSGGVMPVVVCGRNEALRQRVERAKVGIAFGWIDDMPTLMRACDVVVQNAGGLSSLEAFATDLPVLSYRCLPGHGRTNAKALDRAGLAPWIHTQGQLEVALARLTRDHQDSTAELFSAQDPSTVISDLAKHTESGRSGSAPGTRSRAAAWTARRQWVGRNRAAS</sequence>
<keyword evidence="3" id="KW-0808">Transferase</keyword>
<reference evidence="6 7" key="1">
    <citation type="submission" date="2019-09" db="EMBL/GenBank/DDBJ databases">
        <title>Goodfellowia gen. nov., a new genus of the Pseudonocardineae related to Actinoalloteichus, containing Goodfellowia coeruleoviolacea gen. nov., comb. nov. gen. nov., comb. nov.</title>
        <authorList>
            <person name="Labeda D."/>
        </authorList>
    </citation>
    <scope>NUCLEOTIDE SEQUENCE [LARGE SCALE GENOMIC DNA]</scope>
    <source>
        <strain evidence="6 7">AN110305</strain>
    </source>
</reference>
<dbReference type="GO" id="GO:0016758">
    <property type="term" value="F:hexosyltransferase activity"/>
    <property type="evidence" value="ECO:0007669"/>
    <property type="project" value="InterPro"/>
</dbReference>
<dbReference type="InterPro" id="IPR009695">
    <property type="entry name" value="Diacylglyc_glucosyltr_N"/>
</dbReference>
<dbReference type="GO" id="GO:0009247">
    <property type="term" value="P:glycolipid biosynthetic process"/>
    <property type="evidence" value="ECO:0007669"/>
    <property type="project" value="InterPro"/>
</dbReference>
<dbReference type="PANTHER" id="PTHR43025">
    <property type="entry name" value="MONOGALACTOSYLDIACYLGLYCEROL SYNTHASE"/>
    <property type="match status" value="1"/>
</dbReference>
<dbReference type="Gene3D" id="3.40.50.2000">
    <property type="entry name" value="Glycogen Phosphorylase B"/>
    <property type="match status" value="1"/>
</dbReference>
<dbReference type="SUPFAM" id="SSF53756">
    <property type="entry name" value="UDP-Glycosyltransferase/glycogen phosphorylase"/>
    <property type="match status" value="1"/>
</dbReference>
<organism evidence="6 7">
    <name type="scientific">Solihabitans fulvus</name>
    <dbReference type="NCBI Taxonomy" id="1892852"/>
    <lineage>
        <taxon>Bacteria</taxon>
        <taxon>Bacillati</taxon>
        <taxon>Actinomycetota</taxon>
        <taxon>Actinomycetes</taxon>
        <taxon>Pseudonocardiales</taxon>
        <taxon>Pseudonocardiaceae</taxon>
        <taxon>Solihabitans</taxon>
    </lineage>
</organism>
<feature type="domain" description="Diacylglycerol glucosyltransferase N-terminal" evidence="5">
    <location>
        <begin position="23"/>
        <end position="170"/>
    </location>
</feature>
<gene>
    <name evidence="6" type="ORF">F0L68_28415</name>
</gene>
<comment type="caution">
    <text evidence="6">The sequence shown here is derived from an EMBL/GenBank/DDBJ whole genome shotgun (WGS) entry which is preliminary data.</text>
</comment>
<dbReference type="Pfam" id="PF06925">
    <property type="entry name" value="MGDG_synth"/>
    <property type="match status" value="1"/>
</dbReference>
<dbReference type="OrthoDB" id="9810950at2"/>
<protein>
    <recommendedName>
        <fullName evidence="5">Diacylglycerol glucosyltransferase N-terminal domain-containing protein</fullName>
    </recommendedName>
</protein>
<feature type="region of interest" description="Disordered" evidence="4">
    <location>
        <begin position="363"/>
        <end position="383"/>
    </location>
</feature>
<dbReference type="GO" id="GO:0016020">
    <property type="term" value="C:membrane"/>
    <property type="evidence" value="ECO:0007669"/>
    <property type="project" value="GOC"/>
</dbReference>
<dbReference type="InterPro" id="IPR050519">
    <property type="entry name" value="Glycosyltransf_28_UgtP"/>
</dbReference>
<accession>A0A5B2WU32</accession>
<dbReference type="AlphaFoldDB" id="A0A5B2WU32"/>
<reference evidence="6 7" key="2">
    <citation type="submission" date="2019-09" db="EMBL/GenBank/DDBJ databases">
        <authorList>
            <person name="Jin C."/>
        </authorList>
    </citation>
    <scope>NUCLEOTIDE SEQUENCE [LARGE SCALE GENOMIC DNA]</scope>
    <source>
        <strain evidence="6 7">AN110305</strain>
    </source>
</reference>
<evidence type="ECO:0000256" key="1">
    <source>
        <dbReference type="ARBA" id="ARBA00006962"/>
    </source>
</evidence>
<dbReference type="Proteomes" id="UP000323454">
    <property type="component" value="Unassembled WGS sequence"/>
</dbReference>
<comment type="similarity">
    <text evidence="1">Belongs to the glycosyltransferase 28 family.</text>
</comment>
<proteinExistence type="inferred from homology"/>
<evidence type="ECO:0000256" key="4">
    <source>
        <dbReference type="SAM" id="MobiDB-lite"/>
    </source>
</evidence>
<evidence type="ECO:0000256" key="2">
    <source>
        <dbReference type="ARBA" id="ARBA00022676"/>
    </source>
</evidence>
<keyword evidence="7" id="KW-1185">Reference proteome</keyword>
<keyword evidence="2" id="KW-0328">Glycosyltransferase</keyword>
<evidence type="ECO:0000259" key="5">
    <source>
        <dbReference type="Pfam" id="PF06925"/>
    </source>
</evidence>
<dbReference type="PANTHER" id="PTHR43025:SF3">
    <property type="entry name" value="MONOGALACTOSYLDIACYLGLYCEROL SYNTHASE 1, CHLOROPLASTIC"/>
    <property type="match status" value="1"/>
</dbReference>
<evidence type="ECO:0000313" key="6">
    <source>
        <dbReference type="EMBL" id="KAA2255503.1"/>
    </source>
</evidence>
<evidence type="ECO:0000256" key="3">
    <source>
        <dbReference type="ARBA" id="ARBA00022679"/>
    </source>
</evidence>
<name>A0A5B2WU32_9PSEU</name>
<dbReference type="EMBL" id="VUOB01000056">
    <property type="protein sequence ID" value="KAA2255503.1"/>
    <property type="molecule type" value="Genomic_DNA"/>
</dbReference>
<evidence type="ECO:0000313" key="7">
    <source>
        <dbReference type="Proteomes" id="UP000323454"/>
    </source>
</evidence>